<dbReference type="EMBL" id="UINC01125365">
    <property type="protein sequence ID" value="SVD03143.1"/>
    <property type="molecule type" value="Genomic_DNA"/>
</dbReference>
<proteinExistence type="predicted"/>
<feature type="non-terminal residue" evidence="1">
    <location>
        <position position="1"/>
    </location>
</feature>
<accession>A0A382RZT6</accession>
<name>A0A382RZT6_9ZZZZ</name>
<gene>
    <name evidence="1" type="ORF">METZ01_LOCUS355997</name>
</gene>
<evidence type="ECO:0000313" key="1">
    <source>
        <dbReference type="EMBL" id="SVD03143.1"/>
    </source>
</evidence>
<sequence length="137" mass="15781">PAPEDIAERRTGIQEAMRDLMSVPGRMTITGTRDEVILRHDDGRVIRLLPDGREHAGLAGSRMRLTRTTRWDSATLITDIELEGRLRFNVEQTYEVRNGEAGKQLIVTSRFGGGPFREEEREFRRIYDVENPSERKK</sequence>
<reference evidence="1" key="1">
    <citation type="submission" date="2018-05" db="EMBL/GenBank/DDBJ databases">
        <authorList>
            <person name="Lanie J.A."/>
            <person name="Ng W.-L."/>
            <person name="Kazmierczak K.M."/>
            <person name="Andrzejewski T.M."/>
            <person name="Davidsen T.M."/>
            <person name="Wayne K.J."/>
            <person name="Tettelin H."/>
            <person name="Glass J.I."/>
            <person name="Rusch D."/>
            <person name="Podicherti R."/>
            <person name="Tsui H.-C.T."/>
            <person name="Winkler M.E."/>
        </authorList>
    </citation>
    <scope>NUCLEOTIDE SEQUENCE</scope>
</reference>
<protein>
    <submittedName>
        <fullName evidence="1">Uncharacterized protein</fullName>
    </submittedName>
</protein>
<organism evidence="1">
    <name type="scientific">marine metagenome</name>
    <dbReference type="NCBI Taxonomy" id="408172"/>
    <lineage>
        <taxon>unclassified sequences</taxon>
        <taxon>metagenomes</taxon>
        <taxon>ecological metagenomes</taxon>
    </lineage>
</organism>
<dbReference type="AlphaFoldDB" id="A0A382RZT6"/>